<dbReference type="InterPro" id="IPR036770">
    <property type="entry name" value="Ankyrin_rpt-contain_sf"/>
</dbReference>
<evidence type="ECO:0000313" key="6">
    <source>
        <dbReference type="Proteomes" id="UP001172102"/>
    </source>
</evidence>
<dbReference type="PROSITE" id="PS50088">
    <property type="entry name" value="ANK_REPEAT"/>
    <property type="match status" value="1"/>
</dbReference>
<keyword evidence="6" id="KW-1185">Reference proteome</keyword>
<dbReference type="Pfam" id="PF00023">
    <property type="entry name" value="Ank"/>
    <property type="match status" value="1"/>
</dbReference>
<proteinExistence type="predicted"/>
<accession>A0AA40B221</accession>
<evidence type="ECO:0000259" key="3">
    <source>
        <dbReference type="Pfam" id="PF22939"/>
    </source>
</evidence>
<dbReference type="Proteomes" id="UP001172102">
    <property type="component" value="Unassembled WGS sequence"/>
</dbReference>
<feature type="domain" description="Nephrocystin 3-like N-terminal" evidence="4">
    <location>
        <begin position="130"/>
        <end position="248"/>
    </location>
</feature>
<dbReference type="PANTHER" id="PTHR10039">
    <property type="entry name" value="AMELOGENIN"/>
    <property type="match status" value="1"/>
</dbReference>
<evidence type="ECO:0000256" key="2">
    <source>
        <dbReference type="PROSITE-ProRule" id="PRU00023"/>
    </source>
</evidence>
<dbReference type="EMBL" id="JAUKUA010000002">
    <property type="protein sequence ID" value="KAK0726047.1"/>
    <property type="molecule type" value="Genomic_DNA"/>
</dbReference>
<dbReference type="AlphaFoldDB" id="A0AA40B221"/>
<dbReference type="SUPFAM" id="SSF48403">
    <property type="entry name" value="Ankyrin repeat"/>
    <property type="match status" value="1"/>
</dbReference>
<keyword evidence="2" id="KW-0040">ANK repeat</keyword>
<feature type="repeat" description="ANK" evidence="2">
    <location>
        <begin position="443"/>
        <end position="476"/>
    </location>
</feature>
<organism evidence="5 6">
    <name type="scientific">Lasiosphaeris hirsuta</name>
    <dbReference type="NCBI Taxonomy" id="260670"/>
    <lineage>
        <taxon>Eukaryota</taxon>
        <taxon>Fungi</taxon>
        <taxon>Dikarya</taxon>
        <taxon>Ascomycota</taxon>
        <taxon>Pezizomycotina</taxon>
        <taxon>Sordariomycetes</taxon>
        <taxon>Sordariomycetidae</taxon>
        <taxon>Sordariales</taxon>
        <taxon>Lasiosphaeriaceae</taxon>
        <taxon>Lasiosphaeris</taxon>
    </lineage>
</organism>
<evidence type="ECO:0008006" key="7">
    <source>
        <dbReference type="Google" id="ProtNLM"/>
    </source>
</evidence>
<feature type="domain" description="GPI inositol-deacylase winged helix" evidence="3">
    <location>
        <begin position="362"/>
        <end position="432"/>
    </location>
</feature>
<keyword evidence="1" id="KW-0677">Repeat</keyword>
<dbReference type="InterPro" id="IPR002110">
    <property type="entry name" value="Ankyrin_rpt"/>
</dbReference>
<dbReference type="SMART" id="SM00248">
    <property type="entry name" value="ANK"/>
    <property type="match status" value="2"/>
</dbReference>
<reference evidence="5" key="1">
    <citation type="submission" date="2023-06" db="EMBL/GenBank/DDBJ databases">
        <title>Genome-scale phylogeny and comparative genomics of the fungal order Sordariales.</title>
        <authorList>
            <consortium name="Lawrence Berkeley National Laboratory"/>
            <person name="Hensen N."/>
            <person name="Bonometti L."/>
            <person name="Westerberg I."/>
            <person name="Brannstrom I.O."/>
            <person name="Guillou S."/>
            <person name="Cros-Aarteil S."/>
            <person name="Calhoun S."/>
            <person name="Haridas S."/>
            <person name="Kuo A."/>
            <person name="Mondo S."/>
            <person name="Pangilinan J."/>
            <person name="Riley R."/>
            <person name="Labutti K."/>
            <person name="Andreopoulos B."/>
            <person name="Lipzen A."/>
            <person name="Chen C."/>
            <person name="Yanf M."/>
            <person name="Daum C."/>
            <person name="Ng V."/>
            <person name="Clum A."/>
            <person name="Steindorff A."/>
            <person name="Ohm R."/>
            <person name="Martin F."/>
            <person name="Silar P."/>
            <person name="Natvig D."/>
            <person name="Lalanne C."/>
            <person name="Gautier V."/>
            <person name="Ament-Velasquez S.L."/>
            <person name="Kruys A."/>
            <person name="Hutchinson M.I."/>
            <person name="Powell A.J."/>
            <person name="Barry K."/>
            <person name="Miller A.N."/>
            <person name="Grigoriev I.V."/>
            <person name="Debuchy R."/>
            <person name="Gladieux P."/>
            <person name="Thoren M.H."/>
            <person name="Johannesson H."/>
        </authorList>
    </citation>
    <scope>NUCLEOTIDE SEQUENCE</scope>
    <source>
        <strain evidence="5">SMH4607-1</strain>
    </source>
</reference>
<evidence type="ECO:0000259" key="4">
    <source>
        <dbReference type="Pfam" id="PF24883"/>
    </source>
</evidence>
<evidence type="ECO:0000313" key="5">
    <source>
        <dbReference type="EMBL" id="KAK0726047.1"/>
    </source>
</evidence>
<dbReference type="Pfam" id="PF22939">
    <property type="entry name" value="WHD_GPIID"/>
    <property type="match status" value="1"/>
</dbReference>
<dbReference type="InterPro" id="IPR054471">
    <property type="entry name" value="GPIID_WHD"/>
</dbReference>
<dbReference type="PANTHER" id="PTHR10039:SF15">
    <property type="entry name" value="NACHT DOMAIN-CONTAINING PROTEIN"/>
    <property type="match status" value="1"/>
</dbReference>
<protein>
    <recommendedName>
        <fullName evidence="7">Ankyrin repeat protein</fullName>
    </recommendedName>
</protein>
<name>A0AA40B221_9PEZI</name>
<evidence type="ECO:0000256" key="1">
    <source>
        <dbReference type="ARBA" id="ARBA00022737"/>
    </source>
</evidence>
<dbReference type="InterPro" id="IPR056884">
    <property type="entry name" value="NPHP3-like_N"/>
</dbReference>
<dbReference type="Pfam" id="PF24883">
    <property type="entry name" value="NPHP3_N"/>
    <property type="match status" value="1"/>
</dbReference>
<sequence>MDPISAVGLVASIIQVLTTVGKLTKYVNDVKNGSEDRALLAREAASFMSFLTELRNDITQLDPSHPVLSGLGRITAKGGPLDEVSSAVDRLLRKLNKQEVDETFALIERFKASIGLLLAGNNVALVISSFLKQFGKDTGVAYVYFNYKDRAIQTAEKMVASLLGQLARASPTVGPDLVSMYKRYKDTRASPLLSELSGLLQLEVRRFLKTFIIIDALDEGSREDGALDGFIAEMSHLQHAAHLLITSRFSSSFDTDLTCDLRMGIQASEADVRLYLESRIRKQHRLRELLGDDSDLKTAVLDQITRNMDGMFLLAQLQIDFVARQTNKRDVRRSLNDLPRQLDDVYEMVLRRIEEQSRDDINLAERLLLWIVCAKRPLKLLEVQHALAIDPRDVSLNSEGIPGESVLIAVCAGLVTVDWQSSVVRLAHYTVHAVDVNARDFYFGETPLWRASDKGHDKVVREVLQRQDADVDAGDHYFGELPVERAAANGHHAIVDLLRSYQAASRLEFIMPS</sequence>
<dbReference type="Gene3D" id="1.25.40.20">
    <property type="entry name" value="Ankyrin repeat-containing domain"/>
    <property type="match status" value="1"/>
</dbReference>
<gene>
    <name evidence="5" type="ORF">B0H67DRAFT_642383</name>
</gene>
<comment type="caution">
    <text evidence="5">The sequence shown here is derived from an EMBL/GenBank/DDBJ whole genome shotgun (WGS) entry which is preliminary data.</text>
</comment>